<dbReference type="Proteomes" id="UP000663848">
    <property type="component" value="Unassembled WGS sequence"/>
</dbReference>
<evidence type="ECO:0000313" key="2">
    <source>
        <dbReference type="Proteomes" id="UP000663848"/>
    </source>
</evidence>
<proteinExistence type="predicted"/>
<protein>
    <submittedName>
        <fullName evidence="1">Uncharacterized protein</fullName>
    </submittedName>
</protein>
<sequence length="101" mass="11207">NHMFQSLPMNENVSLISLSVKDTFTHSPSLGTRCIKTTILNKRLYPCMNNGIDHVDVQTNENVMNALNNVNYNQTRISPACDCWEKMQTCPIGSGGPAASY</sequence>
<reference evidence="1" key="1">
    <citation type="submission" date="2021-02" db="EMBL/GenBank/DDBJ databases">
        <authorList>
            <person name="Nowell W R."/>
        </authorList>
    </citation>
    <scope>NUCLEOTIDE SEQUENCE</scope>
</reference>
<evidence type="ECO:0000313" key="1">
    <source>
        <dbReference type="EMBL" id="CAF5053581.1"/>
    </source>
</evidence>
<dbReference type="EMBL" id="CAJOBR010052223">
    <property type="protein sequence ID" value="CAF5053581.1"/>
    <property type="molecule type" value="Genomic_DNA"/>
</dbReference>
<feature type="non-terminal residue" evidence="1">
    <location>
        <position position="101"/>
    </location>
</feature>
<comment type="caution">
    <text evidence="1">The sequence shown here is derived from an EMBL/GenBank/DDBJ whole genome shotgun (WGS) entry which is preliminary data.</text>
</comment>
<feature type="non-terminal residue" evidence="1">
    <location>
        <position position="1"/>
    </location>
</feature>
<organism evidence="1 2">
    <name type="scientific">Rotaria socialis</name>
    <dbReference type="NCBI Taxonomy" id="392032"/>
    <lineage>
        <taxon>Eukaryota</taxon>
        <taxon>Metazoa</taxon>
        <taxon>Spiralia</taxon>
        <taxon>Gnathifera</taxon>
        <taxon>Rotifera</taxon>
        <taxon>Eurotatoria</taxon>
        <taxon>Bdelloidea</taxon>
        <taxon>Philodinida</taxon>
        <taxon>Philodinidae</taxon>
        <taxon>Rotaria</taxon>
    </lineage>
</organism>
<accession>A0A822CXS2</accession>
<gene>
    <name evidence="1" type="ORF">QYT958_LOCUS42210</name>
</gene>
<dbReference type="AlphaFoldDB" id="A0A822CXS2"/>
<name>A0A822CXS2_9BILA</name>